<gene>
    <name evidence="2" type="ORF">ATO10_15010</name>
</gene>
<proteinExistence type="predicted"/>
<dbReference type="InterPro" id="IPR018968">
    <property type="entry name" value="Phasin"/>
</dbReference>
<keyword evidence="3" id="KW-1185">Reference proteome</keyword>
<reference evidence="2 3" key="1">
    <citation type="submission" date="2013-04" db="EMBL/GenBank/DDBJ databases">
        <title>Shimia sp. 22II-S11-Z10 Genome Sequencing.</title>
        <authorList>
            <person name="Lai Q."/>
            <person name="Li G."/>
            <person name="Shao Z."/>
        </authorList>
    </citation>
    <scope>NUCLEOTIDE SEQUENCE [LARGE SCALE GENOMIC DNA]</scope>
    <source>
        <strain evidence="3">22II-S11-Z10</strain>
    </source>
</reference>
<name>A0A058ZHY4_9RHOB</name>
<evidence type="ECO:0000313" key="3">
    <source>
        <dbReference type="Proteomes" id="UP000024836"/>
    </source>
</evidence>
<dbReference type="eggNOG" id="ENOG5033GDA">
    <property type="taxonomic scope" value="Bacteria"/>
</dbReference>
<organism evidence="2 3">
    <name type="scientific">Actibacterium atlanticum</name>
    <dbReference type="NCBI Taxonomy" id="1461693"/>
    <lineage>
        <taxon>Bacteria</taxon>
        <taxon>Pseudomonadati</taxon>
        <taxon>Pseudomonadota</taxon>
        <taxon>Alphaproteobacteria</taxon>
        <taxon>Rhodobacterales</taxon>
        <taxon>Roseobacteraceae</taxon>
        <taxon>Actibacterium</taxon>
    </lineage>
</organism>
<dbReference type="STRING" id="1461693.ATO10_15010"/>
<protein>
    <recommendedName>
        <fullName evidence="1">Phasin domain-containing protein</fullName>
    </recommendedName>
</protein>
<dbReference type="OrthoDB" id="7865588at2"/>
<dbReference type="AlphaFoldDB" id="A0A058ZHY4"/>
<feature type="domain" description="Phasin" evidence="1">
    <location>
        <begin position="20"/>
        <end position="103"/>
    </location>
</feature>
<dbReference type="EMBL" id="AQQY01000014">
    <property type="protein sequence ID" value="KCV80840.1"/>
    <property type="molecule type" value="Genomic_DNA"/>
</dbReference>
<evidence type="ECO:0000259" key="1">
    <source>
        <dbReference type="Pfam" id="PF09361"/>
    </source>
</evidence>
<accession>A0A058ZHY4</accession>
<evidence type="ECO:0000313" key="2">
    <source>
        <dbReference type="EMBL" id="KCV80840.1"/>
    </source>
</evidence>
<comment type="caution">
    <text evidence="2">The sequence shown here is derived from an EMBL/GenBank/DDBJ whole genome shotgun (WGS) entry which is preliminary data.</text>
</comment>
<dbReference type="Proteomes" id="UP000024836">
    <property type="component" value="Unassembled WGS sequence"/>
</dbReference>
<dbReference type="Pfam" id="PF09361">
    <property type="entry name" value="Phasin_2"/>
    <property type="match status" value="1"/>
</dbReference>
<dbReference type="RefSeq" id="WP_035253177.1">
    <property type="nucleotide sequence ID" value="NZ_AQQY01000014.1"/>
</dbReference>
<sequence>MKAKEKAKQADFGGVSSMEGLDMAGRLSNAIMDFIGKSGAEFVEFVNARLQEDAKVQQALLSCQNVEDLSRVQADFVRTALEQYTEETGRMIRLSSAASQEILGAALKKSA</sequence>